<sequence>MVALPLFAGLPGGVELLIVFFIFLLVFGLLIPIGMAYWVYRDATARGNDDATLWALATVLAGLFVSVFGAGAVLLLYVLVGRE</sequence>
<keyword evidence="3" id="KW-1185">Reference proteome</keyword>
<keyword evidence="1" id="KW-1133">Transmembrane helix</keyword>
<keyword evidence="1" id="KW-0472">Membrane</keyword>
<feature type="transmembrane region" description="Helical" evidence="1">
    <location>
        <begin position="52"/>
        <end position="80"/>
    </location>
</feature>
<accession>A0ABD5XPF2</accession>
<reference evidence="2 3" key="1">
    <citation type="journal article" date="2019" name="Int. J. Syst. Evol. Microbiol.">
        <title>The Global Catalogue of Microorganisms (GCM) 10K type strain sequencing project: providing services to taxonomists for standard genome sequencing and annotation.</title>
        <authorList>
            <consortium name="The Broad Institute Genomics Platform"/>
            <consortium name="The Broad Institute Genome Sequencing Center for Infectious Disease"/>
            <person name="Wu L."/>
            <person name="Ma J."/>
        </authorList>
    </citation>
    <scope>NUCLEOTIDE SEQUENCE [LARGE SCALE GENOMIC DNA]</scope>
    <source>
        <strain evidence="2 3">DT92</strain>
    </source>
</reference>
<feature type="transmembrane region" description="Helical" evidence="1">
    <location>
        <begin position="16"/>
        <end position="40"/>
    </location>
</feature>
<evidence type="ECO:0000313" key="2">
    <source>
        <dbReference type="EMBL" id="MFC7136546.1"/>
    </source>
</evidence>
<dbReference type="Proteomes" id="UP001596368">
    <property type="component" value="Unassembled WGS sequence"/>
</dbReference>
<protein>
    <submittedName>
        <fullName evidence="2">Uncharacterized protein</fullName>
    </submittedName>
</protein>
<dbReference type="AlphaFoldDB" id="A0ABD5XPF2"/>
<dbReference type="RefSeq" id="WP_284014516.1">
    <property type="nucleotide sequence ID" value="NZ_CP126156.1"/>
</dbReference>
<evidence type="ECO:0000313" key="3">
    <source>
        <dbReference type="Proteomes" id="UP001596368"/>
    </source>
</evidence>
<name>A0ABD5XPF2_9EURY</name>
<dbReference type="GeneID" id="81121779"/>
<proteinExistence type="predicted"/>
<evidence type="ECO:0000256" key="1">
    <source>
        <dbReference type="SAM" id="Phobius"/>
    </source>
</evidence>
<dbReference type="EMBL" id="JBHSZG010000001">
    <property type="protein sequence ID" value="MFC7136546.1"/>
    <property type="molecule type" value="Genomic_DNA"/>
</dbReference>
<keyword evidence="1" id="KW-0812">Transmembrane</keyword>
<organism evidence="2 3">
    <name type="scientific">Halobaculum litoreum</name>
    <dbReference type="NCBI Taxonomy" id="3031998"/>
    <lineage>
        <taxon>Archaea</taxon>
        <taxon>Methanobacteriati</taxon>
        <taxon>Methanobacteriota</taxon>
        <taxon>Stenosarchaea group</taxon>
        <taxon>Halobacteria</taxon>
        <taxon>Halobacteriales</taxon>
        <taxon>Haloferacaceae</taxon>
        <taxon>Halobaculum</taxon>
    </lineage>
</organism>
<comment type="caution">
    <text evidence="2">The sequence shown here is derived from an EMBL/GenBank/DDBJ whole genome shotgun (WGS) entry which is preliminary data.</text>
</comment>
<gene>
    <name evidence="2" type="ORF">ACFQRB_08510</name>
</gene>